<keyword evidence="7" id="KW-1185">Reference proteome</keyword>
<reference evidence="6 7" key="1">
    <citation type="journal article" date="2011" name="Syst. Appl. Microbiol.">
        <title>Defluviimonas denitrificans gen. nov., sp. nov., and Pararhodobacter aggregans gen. nov., sp. nov., non-phototrophic Rhodobacteraceae from the biofilter of a marine aquaculture.</title>
        <authorList>
            <person name="Foesel B.U."/>
            <person name="Drake H.L."/>
            <person name="Schramm A."/>
        </authorList>
    </citation>
    <scope>NUCLEOTIDE SEQUENCE [LARGE SCALE GENOMIC DNA]</scope>
    <source>
        <strain evidence="6 7">D1-19</strain>
    </source>
</reference>
<dbReference type="PROSITE" id="PS51077">
    <property type="entry name" value="HTH_ICLR"/>
    <property type="match status" value="1"/>
</dbReference>
<dbReference type="GO" id="GO:0003700">
    <property type="term" value="F:DNA-binding transcription factor activity"/>
    <property type="evidence" value="ECO:0007669"/>
    <property type="project" value="TreeGrafter"/>
</dbReference>
<keyword evidence="1" id="KW-0805">Transcription regulation</keyword>
<evidence type="ECO:0000256" key="2">
    <source>
        <dbReference type="ARBA" id="ARBA00023125"/>
    </source>
</evidence>
<accession>A0A2T7UMB7</accession>
<dbReference type="Pfam" id="PF01614">
    <property type="entry name" value="IclR_C"/>
    <property type="match status" value="1"/>
</dbReference>
<feature type="domain" description="IclR-ED" evidence="5">
    <location>
        <begin position="75"/>
        <end position="251"/>
    </location>
</feature>
<dbReference type="PANTHER" id="PTHR30136">
    <property type="entry name" value="HELIX-TURN-HELIX TRANSCRIPTIONAL REGULATOR, ICLR FAMILY"/>
    <property type="match status" value="1"/>
</dbReference>
<keyword evidence="2" id="KW-0238">DNA-binding</keyword>
<evidence type="ECO:0000313" key="7">
    <source>
        <dbReference type="Proteomes" id="UP000244810"/>
    </source>
</evidence>
<dbReference type="PANTHER" id="PTHR30136:SF35">
    <property type="entry name" value="HTH-TYPE TRANSCRIPTIONAL REGULATOR RV1719"/>
    <property type="match status" value="1"/>
</dbReference>
<dbReference type="InterPro" id="IPR029016">
    <property type="entry name" value="GAF-like_dom_sf"/>
</dbReference>
<dbReference type="RefSeq" id="WP_107754289.1">
    <property type="nucleotide sequence ID" value="NZ_QBKF01000012.1"/>
</dbReference>
<feature type="domain" description="HTH iclR-type" evidence="4">
    <location>
        <begin position="13"/>
        <end position="74"/>
    </location>
</feature>
<dbReference type="EMBL" id="QDDR01000012">
    <property type="protein sequence ID" value="PVE45789.1"/>
    <property type="molecule type" value="Genomic_DNA"/>
</dbReference>
<dbReference type="PROSITE" id="PS51078">
    <property type="entry name" value="ICLR_ED"/>
    <property type="match status" value="1"/>
</dbReference>
<protein>
    <submittedName>
        <fullName evidence="6">IclR family transcriptional regulator</fullName>
    </submittedName>
</protein>
<proteinExistence type="predicted"/>
<dbReference type="InterPro" id="IPR036388">
    <property type="entry name" value="WH-like_DNA-bd_sf"/>
</dbReference>
<dbReference type="GO" id="GO:0003677">
    <property type="term" value="F:DNA binding"/>
    <property type="evidence" value="ECO:0007669"/>
    <property type="project" value="UniProtKB-KW"/>
</dbReference>
<dbReference type="SUPFAM" id="SSF55781">
    <property type="entry name" value="GAF domain-like"/>
    <property type="match status" value="1"/>
</dbReference>
<dbReference type="InterPro" id="IPR050707">
    <property type="entry name" value="HTH_MetabolicPath_Reg"/>
</dbReference>
<evidence type="ECO:0000313" key="6">
    <source>
        <dbReference type="EMBL" id="PVE45789.1"/>
    </source>
</evidence>
<dbReference type="Gene3D" id="1.10.10.10">
    <property type="entry name" value="Winged helix-like DNA-binding domain superfamily/Winged helix DNA-binding domain"/>
    <property type="match status" value="1"/>
</dbReference>
<dbReference type="Gene3D" id="3.30.450.40">
    <property type="match status" value="1"/>
</dbReference>
<gene>
    <name evidence="6" type="ORF">DDE23_20005</name>
</gene>
<keyword evidence="3" id="KW-0804">Transcription</keyword>
<dbReference type="InterPro" id="IPR036390">
    <property type="entry name" value="WH_DNA-bd_sf"/>
</dbReference>
<dbReference type="OrthoDB" id="6057486at2"/>
<dbReference type="GO" id="GO:0045892">
    <property type="term" value="P:negative regulation of DNA-templated transcription"/>
    <property type="evidence" value="ECO:0007669"/>
    <property type="project" value="TreeGrafter"/>
</dbReference>
<dbReference type="Pfam" id="PF09339">
    <property type="entry name" value="HTH_IclR"/>
    <property type="match status" value="1"/>
</dbReference>
<dbReference type="SMART" id="SM00346">
    <property type="entry name" value="HTH_ICLR"/>
    <property type="match status" value="1"/>
</dbReference>
<evidence type="ECO:0000259" key="5">
    <source>
        <dbReference type="PROSITE" id="PS51078"/>
    </source>
</evidence>
<organism evidence="6 7">
    <name type="scientific">Pararhodobacter aggregans</name>
    <dbReference type="NCBI Taxonomy" id="404875"/>
    <lineage>
        <taxon>Bacteria</taxon>
        <taxon>Pseudomonadati</taxon>
        <taxon>Pseudomonadota</taxon>
        <taxon>Alphaproteobacteria</taxon>
        <taxon>Rhodobacterales</taxon>
        <taxon>Paracoccaceae</taxon>
        <taxon>Pararhodobacter</taxon>
    </lineage>
</organism>
<evidence type="ECO:0000256" key="3">
    <source>
        <dbReference type="ARBA" id="ARBA00023163"/>
    </source>
</evidence>
<dbReference type="InterPro" id="IPR005471">
    <property type="entry name" value="Tscrpt_reg_IclR_N"/>
</dbReference>
<evidence type="ECO:0000259" key="4">
    <source>
        <dbReference type="PROSITE" id="PS51077"/>
    </source>
</evidence>
<dbReference type="FunFam" id="1.10.10.10:FF:000056">
    <property type="entry name" value="IclR family transcriptional regulator"/>
    <property type="match status" value="1"/>
</dbReference>
<dbReference type="AlphaFoldDB" id="A0A2T7UMB7"/>
<sequence length="251" mass="27558">MTGSKEKSGRLQINSVVRGVNILTAIARSDQGLSVREIAEAIGVERQTAYHLVHTLEDTGFIARDDQRNYRLGLRVGALAEAFGRQFSAPDYMLPLVRGFAHETGETCYVVGWWRGEIVIIEVAAGANAIRAAEMPHGQYEHAHARAAGKVLLAYAATARMAEYLLNHQPLAKLTENTITDFKSLQAEFARIRAEGIGYDNEEFAPGISCMAMPLEAGTAPYALALSAPSERFHAFRETYQQKLAALVQHN</sequence>
<comment type="caution">
    <text evidence="6">The sequence shown here is derived from an EMBL/GenBank/DDBJ whole genome shotgun (WGS) entry which is preliminary data.</text>
</comment>
<evidence type="ECO:0000256" key="1">
    <source>
        <dbReference type="ARBA" id="ARBA00023015"/>
    </source>
</evidence>
<dbReference type="InterPro" id="IPR014757">
    <property type="entry name" value="Tscrpt_reg_IclR_C"/>
</dbReference>
<dbReference type="Proteomes" id="UP000244810">
    <property type="component" value="Unassembled WGS sequence"/>
</dbReference>
<dbReference type="SUPFAM" id="SSF46785">
    <property type="entry name" value="Winged helix' DNA-binding domain"/>
    <property type="match status" value="1"/>
</dbReference>
<name>A0A2T7UMB7_9RHOB</name>